<gene>
    <name evidence="2" type="ORF">C1I91_05155</name>
</gene>
<dbReference type="PANTHER" id="PTHR30404">
    <property type="entry name" value="N-ACETYLMURAMOYL-L-ALANINE AMIDASE"/>
    <property type="match status" value="1"/>
</dbReference>
<dbReference type="Pfam" id="PF01520">
    <property type="entry name" value="Amidase_3"/>
    <property type="match status" value="1"/>
</dbReference>
<dbReference type="AlphaFoldDB" id="A0A3R5QRK7"/>
<dbReference type="PANTHER" id="PTHR30404:SF8">
    <property type="entry name" value="AUTOLYSIN PH-RELATED"/>
    <property type="match status" value="1"/>
</dbReference>
<dbReference type="KEGG" id="cmah:C1I91_05155"/>
<protein>
    <submittedName>
        <fullName evidence="2">N-acetylmuramoyl-L-alanine amidase</fullName>
    </submittedName>
</protein>
<dbReference type="Proteomes" id="UP000286268">
    <property type="component" value="Chromosome"/>
</dbReference>
<sequence length="348" mass="38531">MKIAIRGGHNFQAPGASGIIDETTEDRKVKDAVIKYLAQEGQEVIDVTPGECDVNTDLEYGVNKANAFGAELFASIHFNKAYDSYSGAIGTEVWIYATGGKAEPIANRVVNKVSTETGLINRGVKVSTGLYELRKTSMAAMIIEVCFVEAEEDVRIYREKGADFIGRCIAEAIVNNNAVLLQNLKADLPSKAIQTAASSDGSTQDKFEPNAVAKVSLDPRNKPEQNYIDLGEIYENERIQILAEVCDKQYFLPVIYWKDAFGKPSDKVWVNSKQEVLAIDTNATVINVQTELDARYEPSPESNRMGYVKNGERLLVHKVEGNYALATYYAGDGYKTAYFTKEYINIDK</sequence>
<dbReference type="InterPro" id="IPR002508">
    <property type="entry name" value="MurNAc-LAA_cat"/>
</dbReference>
<evidence type="ECO:0000259" key="1">
    <source>
        <dbReference type="SMART" id="SM00646"/>
    </source>
</evidence>
<name>A0A3R5QRK7_9CLOT</name>
<dbReference type="SUPFAM" id="SSF53187">
    <property type="entry name" value="Zn-dependent exopeptidases"/>
    <property type="match status" value="1"/>
</dbReference>
<dbReference type="InterPro" id="IPR050695">
    <property type="entry name" value="N-acetylmuramoyl_amidase_3"/>
</dbReference>
<dbReference type="GO" id="GO:0030288">
    <property type="term" value="C:outer membrane-bounded periplasmic space"/>
    <property type="evidence" value="ECO:0007669"/>
    <property type="project" value="TreeGrafter"/>
</dbReference>
<proteinExistence type="predicted"/>
<dbReference type="GO" id="GO:0009253">
    <property type="term" value="P:peptidoglycan catabolic process"/>
    <property type="evidence" value="ECO:0007669"/>
    <property type="project" value="InterPro"/>
</dbReference>
<feature type="domain" description="MurNAc-LAA" evidence="1">
    <location>
        <begin position="62"/>
        <end position="174"/>
    </location>
</feature>
<dbReference type="CDD" id="cd02696">
    <property type="entry name" value="MurNAc-LAA"/>
    <property type="match status" value="1"/>
</dbReference>
<dbReference type="EMBL" id="CP025746">
    <property type="protein sequence ID" value="QAA31099.1"/>
    <property type="molecule type" value="Genomic_DNA"/>
</dbReference>
<evidence type="ECO:0000313" key="2">
    <source>
        <dbReference type="EMBL" id="QAA31099.1"/>
    </source>
</evidence>
<dbReference type="GO" id="GO:0008745">
    <property type="term" value="F:N-acetylmuramoyl-L-alanine amidase activity"/>
    <property type="evidence" value="ECO:0007669"/>
    <property type="project" value="InterPro"/>
</dbReference>
<organism evidence="2 3">
    <name type="scientific">Clostridium manihotivorum</name>
    <dbReference type="NCBI Taxonomy" id="2320868"/>
    <lineage>
        <taxon>Bacteria</taxon>
        <taxon>Bacillati</taxon>
        <taxon>Bacillota</taxon>
        <taxon>Clostridia</taxon>
        <taxon>Eubacteriales</taxon>
        <taxon>Clostridiaceae</taxon>
        <taxon>Clostridium</taxon>
    </lineage>
</organism>
<accession>A0A3R5QRK7</accession>
<keyword evidence="3" id="KW-1185">Reference proteome</keyword>
<reference evidence="2 3" key="1">
    <citation type="submission" date="2018-01" db="EMBL/GenBank/DDBJ databases">
        <title>Genome Sequencing and Assembly of Anaerobacter polyendosporus strain CT4.</title>
        <authorList>
            <person name="Tachaapaikoon C."/>
            <person name="Sutheeworapong S."/>
            <person name="Jenjaroenpun P."/>
            <person name="Wongsurawat T."/>
            <person name="Nookeaw I."/>
            <person name="Cheawchanlertfa P."/>
            <person name="Kosugi A."/>
            <person name="Cheevadhanarak S."/>
            <person name="Ratanakhanokchai K."/>
        </authorList>
    </citation>
    <scope>NUCLEOTIDE SEQUENCE [LARGE SCALE GENOMIC DNA]</scope>
    <source>
        <strain evidence="2 3">CT4</strain>
    </source>
</reference>
<dbReference type="SMART" id="SM00646">
    <property type="entry name" value="Ami_3"/>
    <property type="match status" value="1"/>
</dbReference>
<dbReference type="OrthoDB" id="5344211at2"/>
<dbReference type="RefSeq" id="WP_128215921.1">
    <property type="nucleotide sequence ID" value="NZ_CP025746.1"/>
</dbReference>
<evidence type="ECO:0000313" key="3">
    <source>
        <dbReference type="Proteomes" id="UP000286268"/>
    </source>
</evidence>
<dbReference type="Gene3D" id="3.40.630.40">
    <property type="entry name" value="Zn-dependent exopeptidases"/>
    <property type="match status" value="1"/>
</dbReference>